<feature type="signal peptide" evidence="1">
    <location>
        <begin position="1"/>
        <end position="20"/>
    </location>
</feature>
<proteinExistence type="predicted"/>
<organism evidence="2 3">
    <name type="scientific">Parastrongyloides trichosuri</name>
    <name type="common">Possum-specific nematode worm</name>
    <dbReference type="NCBI Taxonomy" id="131310"/>
    <lineage>
        <taxon>Eukaryota</taxon>
        <taxon>Metazoa</taxon>
        <taxon>Ecdysozoa</taxon>
        <taxon>Nematoda</taxon>
        <taxon>Chromadorea</taxon>
        <taxon>Rhabditida</taxon>
        <taxon>Tylenchina</taxon>
        <taxon>Panagrolaimomorpha</taxon>
        <taxon>Strongyloidoidea</taxon>
        <taxon>Strongyloididae</taxon>
        <taxon>Parastrongyloides</taxon>
    </lineage>
</organism>
<accession>A0A0N4ZVW9</accession>
<protein>
    <submittedName>
        <fullName evidence="3">Peptidase S41</fullName>
    </submittedName>
</protein>
<name>A0A0N4ZVW9_PARTI</name>
<sequence>MNTKFLKIILFSCFVAVAFSAWTMKIFPSVQKIGKGENAVYDFLGKNYSSIEEVEGAILKQYPNFEIEEKPTFDDNEEHQYKQYTIKQKEQNE</sequence>
<reference evidence="3" key="1">
    <citation type="submission" date="2017-02" db="UniProtKB">
        <authorList>
            <consortium name="WormBaseParasite"/>
        </authorList>
    </citation>
    <scope>IDENTIFICATION</scope>
</reference>
<dbReference type="AlphaFoldDB" id="A0A0N4ZVW9"/>
<dbReference type="WBParaSite" id="PTRK_0001275200.1">
    <property type="protein sequence ID" value="PTRK_0001275200.1"/>
    <property type="gene ID" value="PTRK_0001275200"/>
</dbReference>
<evidence type="ECO:0000313" key="3">
    <source>
        <dbReference type="WBParaSite" id="PTRK_0001275200.1"/>
    </source>
</evidence>
<keyword evidence="1" id="KW-0732">Signal</keyword>
<evidence type="ECO:0000256" key="1">
    <source>
        <dbReference type="SAM" id="SignalP"/>
    </source>
</evidence>
<dbReference type="Proteomes" id="UP000038045">
    <property type="component" value="Unplaced"/>
</dbReference>
<evidence type="ECO:0000313" key="2">
    <source>
        <dbReference type="Proteomes" id="UP000038045"/>
    </source>
</evidence>
<keyword evidence="2" id="KW-1185">Reference proteome</keyword>
<feature type="chain" id="PRO_5005892387" evidence="1">
    <location>
        <begin position="21"/>
        <end position="93"/>
    </location>
</feature>